<protein>
    <submittedName>
        <fullName evidence="2">Uncharacterized protein</fullName>
    </submittedName>
</protein>
<feature type="compositionally biased region" description="Basic and acidic residues" evidence="1">
    <location>
        <begin position="55"/>
        <end position="70"/>
    </location>
</feature>
<dbReference type="EMBL" id="VSRR010000176">
    <property type="protein sequence ID" value="MPC11685.1"/>
    <property type="molecule type" value="Genomic_DNA"/>
</dbReference>
<organism evidence="2 3">
    <name type="scientific">Portunus trituberculatus</name>
    <name type="common">Swimming crab</name>
    <name type="synonym">Neptunus trituberculatus</name>
    <dbReference type="NCBI Taxonomy" id="210409"/>
    <lineage>
        <taxon>Eukaryota</taxon>
        <taxon>Metazoa</taxon>
        <taxon>Ecdysozoa</taxon>
        <taxon>Arthropoda</taxon>
        <taxon>Crustacea</taxon>
        <taxon>Multicrustacea</taxon>
        <taxon>Malacostraca</taxon>
        <taxon>Eumalacostraca</taxon>
        <taxon>Eucarida</taxon>
        <taxon>Decapoda</taxon>
        <taxon>Pleocyemata</taxon>
        <taxon>Brachyura</taxon>
        <taxon>Eubrachyura</taxon>
        <taxon>Portunoidea</taxon>
        <taxon>Portunidae</taxon>
        <taxon>Portuninae</taxon>
        <taxon>Portunus</taxon>
    </lineage>
</organism>
<dbReference type="Proteomes" id="UP000324222">
    <property type="component" value="Unassembled WGS sequence"/>
</dbReference>
<gene>
    <name evidence="2" type="ORF">E2C01_004357</name>
</gene>
<evidence type="ECO:0000313" key="2">
    <source>
        <dbReference type="EMBL" id="MPC11685.1"/>
    </source>
</evidence>
<evidence type="ECO:0000256" key="1">
    <source>
        <dbReference type="SAM" id="MobiDB-lite"/>
    </source>
</evidence>
<dbReference type="AlphaFoldDB" id="A0A5B7CR62"/>
<comment type="caution">
    <text evidence="2">The sequence shown here is derived from an EMBL/GenBank/DDBJ whole genome shotgun (WGS) entry which is preliminary data.</text>
</comment>
<proteinExistence type="predicted"/>
<reference evidence="2 3" key="1">
    <citation type="submission" date="2019-05" db="EMBL/GenBank/DDBJ databases">
        <title>Another draft genome of Portunus trituberculatus and its Hox gene families provides insights of decapod evolution.</title>
        <authorList>
            <person name="Jeong J.-H."/>
            <person name="Song I."/>
            <person name="Kim S."/>
            <person name="Choi T."/>
            <person name="Kim D."/>
            <person name="Ryu S."/>
            <person name="Kim W."/>
        </authorList>
    </citation>
    <scope>NUCLEOTIDE SEQUENCE [LARGE SCALE GENOMIC DNA]</scope>
    <source>
        <tissue evidence="2">Muscle</tissue>
    </source>
</reference>
<name>A0A5B7CR62_PORTR</name>
<keyword evidence="3" id="KW-1185">Reference proteome</keyword>
<feature type="region of interest" description="Disordered" evidence="1">
    <location>
        <begin position="1"/>
        <end position="85"/>
    </location>
</feature>
<feature type="compositionally biased region" description="Basic and acidic residues" evidence="1">
    <location>
        <begin position="13"/>
        <end position="26"/>
    </location>
</feature>
<sequence length="101" mass="11986">MGLHNPQYSRPYKAPETRRRGTHRNEGLVPSDTLTPSLFKGTPRTKRILVTPTQRFEHLSESRTQHGKEEEREEEEQQERRHRGRVRVLCEAGKVWEDRQV</sequence>
<accession>A0A5B7CR62</accession>
<evidence type="ECO:0000313" key="3">
    <source>
        <dbReference type="Proteomes" id="UP000324222"/>
    </source>
</evidence>